<evidence type="ECO:0000256" key="2">
    <source>
        <dbReference type="ARBA" id="ARBA00006024"/>
    </source>
</evidence>
<keyword evidence="12 15" id="KW-1133">Transmembrane helix</keyword>
<keyword evidence="18" id="KW-1185">Reference proteome</keyword>
<dbReference type="InterPro" id="IPR021993">
    <property type="entry name" value="ATPase-cat-bd"/>
</dbReference>
<evidence type="ECO:0000256" key="5">
    <source>
        <dbReference type="ARBA" id="ARBA00022553"/>
    </source>
</evidence>
<dbReference type="eggNOG" id="COG2217">
    <property type="taxonomic scope" value="Bacteria"/>
</dbReference>
<evidence type="ECO:0000256" key="15">
    <source>
        <dbReference type="RuleBase" id="RU362081"/>
    </source>
</evidence>
<dbReference type="InterPro" id="IPR059000">
    <property type="entry name" value="ATPase_P-type_domA"/>
</dbReference>
<protein>
    <submittedName>
        <fullName evidence="17">Copper/silver-translocating P-type ATPase</fullName>
    </submittedName>
</protein>
<dbReference type="RefSeq" id="WP_002690394.1">
    <property type="nucleotide sequence ID" value="NZ_JH600070.1"/>
</dbReference>
<dbReference type="NCBIfam" id="TIGR01494">
    <property type="entry name" value="ATPase_P-type"/>
    <property type="match status" value="1"/>
</dbReference>
<dbReference type="Gene3D" id="3.30.70.100">
    <property type="match status" value="1"/>
</dbReference>
<dbReference type="InterPro" id="IPR008250">
    <property type="entry name" value="ATPase_P-typ_transduc_dom_A_sf"/>
</dbReference>
<feature type="transmembrane region" description="Helical" evidence="15">
    <location>
        <begin position="795"/>
        <end position="813"/>
    </location>
</feature>
<dbReference type="PRINTS" id="PR00943">
    <property type="entry name" value="CUATPASE"/>
</dbReference>
<keyword evidence="8 15" id="KW-0547">Nucleotide-binding</keyword>
<evidence type="ECO:0000256" key="3">
    <source>
        <dbReference type="ARBA" id="ARBA00022448"/>
    </source>
</evidence>
<dbReference type="GO" id="GO:0055070">
    <property type="term" value="P:copper ion homeostasis"/>
    <property type="evidence" value="ECO:0007669"/>
    <property type="project" value="TreeGrafter"/>
</dbReference>
<evidence type="ECO:0000256" key="7">
    <source>
        <dbReference type="ARBA" id="ARBA00022723"/>
    </source>
</evidence>
<evidence type="ECO:0000313" key="18">
    <source>
        <dbReference type="Proteomes" id="UP000005744"/>
    </source>
</evidence>
<feature type="domain" description="HMA" evidence="16">
    <location>
        <begin position="94"/>
        <end position="160"/>
    </location>
</feature>
<keyword evidence="13" id="KW-0406">Ion transport</keyword>
<dbReference type="SUPFAM" id="SSF81653">
    <property type="entry name" value="Calcium ATPase, transduction domain A"/>
    <property type="match status" value="1"/>
</dbReference>
<evidence type="ECO:0000256" key="11">
    <source>
        <dbReference type="ARBA" id="ARBA00022967"/>
    </source>
</evidence>
<dbReference type="InterPro" id="IPR023299">
    <property type="entry name" value="ATPase_P-typ_cyto_dom_N"/>
</dbReference>
<keyword evidence="14 15" id="KW-0472">Membrane</keyword>
<dbReference type="InterPro" id="IPR036163">
    <property type="entry name" value="HMA_dom_sf"/>
</dbReference>
<keyword evidence="11" id="KW-1278">Translocase</keyword>
<evidence type="ECO:0000256" key="9">
    <source>
        <dbReference type="ARBA" id="ARBA00022840"/>
    </source>
</evidence>
<comment type="subcellular location">
    <subcellularLocation>
        <location evidence="1">Cell membrane</location>
        <topology evidence="1">Multi-pass membrane protein</topology>
    </subcellularLocation>
</comment>
<dbReference type="PROSITE" id="PS00154">
    <property type="entry name" value="ATPASE_E1_E2"/>
    <property type="match status" value="1"/>
</dbReference>
<dbReference type="SUPFAM" id="SSF56784">
    <property type="entry name" value="HAD-like"/>
    <property type="match status" value="1"/>
</dbReference>
<evidence type="ECO:0000256" key="10">
    <source>
        <dbReference type="ARBA" id="ARBA00022842"/>
    </source>
</evidence>
<name>I3CI66_9GAMM</name>
<dbReference type="InterPro" id="IPR023214">
    <property type="entry name" value="HAD_sf"/>
</dbReference>
<dbReference type="PANTHER" id="PTHR43520">
    <property type="entry name" value="ATP7, ISOFORM B"/>
    <property type="match status" value="1"/>
</dbReference>
<keyword evidence="6 15" id="KW-0812">Transmembrane</keyword>
<dbReference type="NCBIfam" id="TIGR01525">
    <property type="entry name" value="ATPase-IB_hvy"/>
    <property type="match status" value="1"/>
</dbReference>
<dbReference type="Gene3D" id="3.40.1110.10">
    <property type="entry name" value="Calcium-transporting ATPase, cytoplasmic domain N"/>
    <property type="match status" value="1"/>
</dbReference>
<dbReference type="GO" id="GO:0016887">
    <property type="term" value="F:ATP hydrolysis activity"/>
    <property type="evidence" value="ECO:0007669"/>
    <property type="project" value="InterPro"/>
</dbReference>
<dbReference type="SUPFAM" id="SSF55008">
    <property type="entry name" value="HMA, heavy metal-associated domain"/>
    <property type="match status" value="1"/>
</dbReference>
<evidence type="ECO:0000256" key="6">
    <source>
        <dbReference type="ARBA" id="ARBA00022692"/>
    </source>
</evidence>
<dbReference type="InterPro" id="IPR018303">
    <property type="entry name" value="ATPase_P-typ_P_site"/>
</dbReference>
<evidence type="ECO:0000256" key="14">
    <source>
        <dbReference type="ARBA" id="ARBA00023136"/>
    </source>
</evidence>
<dbReference type="InterPro" id="IPR023298">
    <property type="entry name" value="ATPase_P-typ_TM_dom_sf"/>
</dbReference>
<dbReference type="GO" id="GO:0005886">
    <property type="term" value="C:plasma membrane"/>
    <property type="evidence" value="ECO:0007669"/>
    <property type="project" value="UniProtKB-SubCell"/>
</dbReference>
<dbReference type="NCBIfam" id="TIGR01511">
    <property type="entry name" value="ATPase-IB1_Cu"/>
    <property type="match status" value="1"/>
</dbReference>
<keyword evidence="9 15" id="KW-0067">ATP-binding</keyword>
<dbReference type="HOGENOM" id="CLU_001771_0_3_6"/>
<dbReference type="InterPro" id="IPR036412">
    <property type="entry name" value="HAD-like_sf"/>
</dbReference>
<feature type="transmembrane region" description="Helical" evidence="15">
    <location>
        <begin position="216"/>
        <end position="237"/>
    </location>
</feature>
<evidence type="ECO:0000259" key="16">
    <source>
        <dbReference type="PROSITE" id="PS50846"/>
    </source>
</evidence>
<dbReference type="InterPro" id="IPR001757">
    <property type="entry name" value="P_typ_ATPase"/>
</dbReference>
<dbReference type="CDD" id="cd02079">
    <property type="entry name" value="P-type_ATPase_HM"/>
    <property type="match status" value="1"/>
</dbReference>
<evidence type="ECO:0000256" key="13">
    <source>
        <dbReference type="ARBA" id="ARBA00023065"/>
    </source>
</evidence>
<dbReference type="EMBL" id="JH600070">
    <property type="protein sequence ID" value="EIJ43309.1"/>
    <property type="molecule type" value="Genomic_DNA"/>
</dbReference>
<evidence type="ECO:0000256" key="12">
    <source>
        <dbReference type="ARBA" id="ARBA00022989"/>
    </source>
</evidence>
<dbReference type="SUPFAM" id="SSF81665">
    <property type="entry name" value="Calcium ATPase, transmembrane domain M"/>
    <property type="match status" value="1"/>
</dbReference>
<sequence>MMSETHCYHCGLPIPEKTYLPVRINGETHCMCCAGCQAVAQAIVDSGLTDFYTYRTDNAPTGREVVPTFLQQTTVYDNPQIQKRFVRTEGEHIREAALILEGITCAACVWLNERHLRGLKGVLAVSVNYSTNRARVRWDNSQIQLSEILQAVSRIGYLAHPYDPDRQQAILEQERRYYLRRIGVSGVLSMQIMMFALAIYAAEWSGTQIEPEFRVLFNWVSLLLTIPIMLYTATPFFKNAYRDLSLRRVGMDVPVAVGLLLAFVGSVWTTVVQGTDHVYYDSVSMFVFFLLSGRYFELVARQKSAHASENLVRIVPNMATRLTTTANGVQEDLILVADLGVGDTVLIRPGENIPADGMVITGCSSIDESLLTGESRPMLKQQGDKVIAGTINIESPLQMRVEKVGADTVLSHILRLLERAQTEKPQITQFADQIAGWFVAGVLLLSVFVAVSWWLIDPSRWLEITLSVLVVTCPCALSLATPTAITAATSTLTRIGLLTTRGHALETLARATHIVFDKTGTLTIGQLTLRQTQHFSAWSTQTCLAYATALEVHSEHPIAKALRKAGEASPYTATQVSNHVGAGLQGEINGKAYFVGTAEFIRVQTALTLSAEQLKPLQASGDSLVYLADKQEIHCVFLLGDELRAGARAVMDILRQQGKQLFLFSGDHETAVRQVAESVGIDNYAAALTPAEKLEKVHALQAQGAIVAMVGDGVNDAPVLAQAQVSIAMGSGTQIARASADMILLSEQLSNLHLAIQTAQKTLTIIRQNLAWAVGYNVLALPAAALGFVPPWLAALGMSLSSLLVVVNALRLVKR</sequence>
<evidence type="ECO:0000313" key="17">
    <source>
        <dbReference type="EMBL" id="EIJ43309.1"/>
    </source>
</evidence>
<dbReference type="GO" id="GO:0005524">
    <property type="term" value="F:ATP binding"/>
    <property type="evidence" value="ECO:0007669"/>
    <property type="project" value="UniProtKB-UniRule"/>
</dbReference>
<evidence type="ECO:0000256" key="8">
    <source>
        <dbReference type="ARBA" id="ARBA00022741"/>
    </source>
</evidence>
<reference evidence="17 18" key="1">
    <citation type="submission" date="2011-11" db="EMBL/GenBank/DDBJ databases">
        <title>Improved High-Quality Draft sequence of Beggiatoa alba B18lD.</title>
        <authorList>
            <consortium name="US DOE Joint Genome Institute"/>
            <person name="Lucas S."/>
            <person name="Han J."/>
            <person name="Lapidus A."/>
            <person name="Cheng J.-F."/>
            <person name="Goodwin L."/>
            <person name="Pitluck S."/>
            <person name="Peters L."/>
            <person name="Mikhailova N."/>
            <person name="Held B."/>
            <person name="Detter J.C."/>
            <person name="Han C."/>
            <person name="Tapia R."/>
            <person name="Land M."/>
            <person name="Hauser L."/>
            <person name="Kyrpides N."/>
            <person name="Ivanova N."/>
            <person name="Pagani I."/>
            <person name="Samuel K."/>
            <person name="Teske A."/>
            <person name="Mueller J."/>
            <person name="Woyke T."/>
        </authorList>
    </citation>
    <scope>NUCLEOTIDE SEQUENCE [LARGE SCALE GENOMIC DNA]</scope>
    <source>
        <strain evidence="17 18">B18LD</strain>
    </source>
</reference>
<comment type="similarity">
    <text evidence="2 15">Belongs to the cation transport ATPase (P-type) (TC 3.A.3) family. Type IB subfamily.</text>
</comment>
<dbReference type="CDD" id="cd00371">
    <property type="entry name" value="HMA"/>
    <property type="match status" value="1"/>
</dbReference>
<dbReference type="PROSITE" id="PS50846">
    <property type="entry name" value="HMA_2"/>
    <property type="match status" value="1"/>
</dbReference>
<keyword evidence="4 15" id="KW-1003">Cell membrane</keyword>
<dbReference type="InterPro" id="IPR027256">
    <property type="entry name" value="P-typ_ATPase_IB"/>
</dbReference>
<keyword evidence="3" id="KW-0813">Transport</keyword>
<dbReference type="Pfam" id="PF00122">
    <property type="entry name" value="E1-E2_ATPase"/>
    <property type="match status" value="1"/>
</dbReference>
<proteinExistence type="inferred from homology"/>
<feature type="transmembrane region" description="Helical" evidence="15">
    <location>
        <begin position="434"/>
        <end position="456"/>
    </location>
</feature>
<accession>I3CI66</accession>
<dbReference type="InterPro" id="IPR044492">
    <property type="entry name" value="P_typ_ATPase_HD_dom"/>
</dbReference>
<dbReference type="Pfam" id="PF00702">
    <property type="entry name" value="Hydrolase"/>
    <property type="match status" value="1"/>
</dbReference>
<dbReference type="Proteomes" id="UP000005744">
    <property type="component" value="Unassembled WGS sequence"/>
</dbReference>
<evidence type="ECO:0000256" key="4">
    <source>
        <dbReference type="ARBA" id="ARBA00022475"/>
    </source>
</evidence>
<keyword evidence="7 15" id="KW-0479">Metal-binding</keyword>
<dbReference type="PRINTS" id="PR00119">
    <property type="entry name" value="CATATPASE"/>
</dbReference>
<dbReference type="Gene3D" id="3.40.50.1000">
    <property type="entry name" value="HAD superfamily/HAD-like"/>
    <property type="match status" value="1"/>
</dbReference>
<dbReference type="FunFam" id="2.70.150.10:FF:000002">
    <property type="entry name" value="Copper-transporting ATPase 1, putative"/>
    <property type="match status" value="1"/>
</dbReference>
<dbReference type="GO" id="GO:0005507">
    <property type="term" value="F:copper ion binding"/>
    <property type="evidence" value="ECO:0007669"/>
    <property type="project" value="TreeGrafter"/>
</dbReference>
<keyword evidence="5" id="KW-0597">Phosphoprotein</keyword>
<dbReference type="SFLD" id="SFLDF00027">
    <property type="entry name" value="p-type_atpase"/>
    <property type="match status" value="1"/>
</dbReference>
<keyword evidence="10" id="KW-0460">Magnesium</keyword>
<dbReference type="PANTHER" id="PTHR43520:SF5">
    <property type="entry name" value="CATION-TRANSPORTING P-TYPE ATPASE-RELATED"/>
    <property type="match status" value="1"/>
</dbReference>
<gene>
    <name evidence="17" type="ORF">BegalDRAFT_2459</name>
</gene>
<feature type="transmembrane region" description="Helical" evidence="15">
    <location>
        <begin position="468"/>
        <end position="488"/>
    </location>
</feature>
<feature type="transmembrane region" description="Helical" evidence="15">
    <location>
        <begin position="249"/>
        <end position="271"/>
    </location>
</feature>
<dbReference type="Pfam" id="PF00403">
    <property type="entry name" value="HMA"/>
    <property type="match status" value="1"/>
</dbReference>
<dbReference type="Pfam" id="PF12156">
    <property type="entry name" value="ATPase-cat_bd"/>
    <property type="match status" value="1"/>
</dbReference>
<feature type="transmembrane region" description="Helical" evidence="15">
    <location>
        <begin position="770"/>
        <end position="789"/>
    </location>
</feature>
<dbReference type="SFLD" id="SFLDG00002">
    <property type="entry name" value="C1.7:_P-type_atpase_like"/>
    <property type="match status" value="1"/>
</dbReference>
<dbReference type="STRING" id="395493.BegalDRAFT_2459"/>
<dbReference type="SFLD" id="SFLDS00003">
    <property type="entry name" value="Haloacid_Dehalogenase"/>
    <property type="match status" value="1"/>
</dbReference>
<feature type="transmembrane region" description="Helical" evidence="15">
    <location>
        <begin position="277"/>
        <end position="296"/>
    </location>
</feature>
<organism evidence="17 18">
    <name type="scientific">Beggiatoa alba B18LD</name>
    <dbReference type="NCBI Taxonomy" id="395493"/>
    <lineage>
        <taxon>Bacteria</taxon>
        <taxon>Pseudomonadati</taxon>
        <taxon>Pseudomonadota</taxon>
        <taxon>Gammaproteobacteria</taxon>
        <taxon>Thiotrichales</taxon>
        <taxon>Thiotrichaceae</taxon>
        <taxon>Beggiatoa</taxon>
    </lineage>
</organism>
<evidence type="ECO:0000256" key="1">
    <source>
        <dbReference type="ARBA" id="ARBA00004651"/>
    </source>
</evidence>
<dbReference type="Gene3D" id="2.70.150.10">
    <property type="entry name" value="Calcium-transporting ATPase, cytoplasmic transduction domain A"/>
    <property type="match status" value="1"/>
</dbReference>
<feature type="transmembrane region" description="Helical" evidence="15">
    <location>
        <begin position="182"/>
        <end position="201"/>
    </location>
</feature>
<dbReference type="InterPro" id="IPR006121">
    <property type="entry name" value="HMA_dom"/>
</dbReference>
<dbReference type="AlphaFoldDB" id="I3CI66"/>
<dbReference type="GO" id="GO:0043682">
    <property type="term" value="F:P-type divalent copper transporter activity"/>
    <property type="evidence" value="ECO:0007669"/>
    <property type="project" value="TreeGrafter"/>
</dbReference>